<keyword evidence="1" id="KW-1133">Transmembrane helix</keyword>
<feature type="transmembrane region" description="Helical" evidence="1">
    <location>
        <begin position="12"/>
        <end position="40"/>
    </location>
</feature>
<evidence type="ECO:0000256" key="1">
    <source>
        <dbReference type="SAM" id="Phobius"/>
    </source>
</evidence>
<sequence length="48" mass="5211">MIEILQLYVSGFWTWLGLTCGLGIAFKWSVLLVVGVIAALRGSDVNIS</sequence>
<dbReference type="STRING" id="989403.SAMN05421798_11064"/>
<protein>
    <submittedName>
        <fullName evidence="2">Uncharacterized protein</fullName>
    </submittedName>
</protein>
<dbReference type="AlphaFoldDB" id="A0A165XGF1"/>
<gene>
    <name evidence="2" type="ORF">PsAD2_03017</name>
</gene>
<comment type="caution">
    <text evidence="2">The sequence shown here is derived from an EMBL/GenBank/DDBJ whole genome shotgun (WGS) entry which is preliminary data.</text>
</comment>
<dbReference type="RefSeq" id="WP_161941225.1">
    <property type="nucleotide sequence ID" value="NZ_FOFM01000010.1"/>
</dbReference>
<dbReference type="OrthoDB" id="7875949at2"/>
<evidence type="ECO:0000313" key="3">
    <source>
        <dbReference type="Proteomes" id="UP000076577"/>
    </source>
</evidence>
<organism evidence="2 3">
    <name type="scientific">Pseudovibrio axinellae</name>
    <dbReference type="NCBI Taxonomy" id="989403"/>
    <lineage>
        <taxon>Bacteria</taxon>
        <taxon>Pseudomonadati</taxon>
        <taxon>Pseudomonadota</taxon>
        <taxon>Alphaproteobacteria</taxon>
        <taxon>Hyphomicrobiales</taxon>
        <taxon>Stappiaceae</taxon>
        <taxon>Pseudovibrio</taxon>
    </lineage>
</organism>
<proteinExistence type="predicted"/>
<evidence type="ECO:0000313" key="2">
    <source>
        <dbReference type="EMBL" id="KZL17680.1"/>
    </source>
</evidence>
<dbReference type="EMBL" id="LMCB01000030">
    <property type="protein sequence ID" value="KZL17680.1"/>
    <property type="molecule type" value="Genomic_DNA"/>
</dbReference>
<reference evidence="2 3" key="1">
    <citation type="journal article" date="2016" name="Front. Microbiol.">
        <title>Comparative Genomic Analysis Reveals a Diverse Repertoire of Genes Involved in Prokaryote-Eukaryote Interactions within the Pseudovibrio Genus.</title>
        <authorList>
            <person name="Romano S."/>
            <person name="Fernandez-Guerra A."/>
            <person name="Reen F.J."/>
            <person name="Glockner F.O."/>
            <person name="Crowley S.P."/>
            <person name="O'Sullivan O."/>
            <person name="Cotter P.D."/>
            <person name="Adams C."/>
            <person name="Dobson A.D."/>
            <person name="O'Gara F."/>
        </authorList>
    </citation>
    <scope>NUCLEOTIDE SEQUENCE [LARGE SCALE GENOMIC DNA]</scope>
    <source>
        <strain evidence="2 3">Ad2</strain>
    </source>
</reference>
<keyword evidence="1" id="KW-0812">Transmembrane</keyword>
<dbReference type="PATRIC" id="fig|989403.3.peg.3233"/>
<keyword evidence="1" id="KW-0472">Membrane</keyword>
<dbReference type="Proteomes" id="UP000076577">
    <property type="component" value="Unassembled WGS sequence"/>
</dbReference>
<name>A0A165XGF1_9HYPH</name>
<keyword evidence="3" id="KW-1185">Reference proteome</keyword>
<accession>A0A165XGF1</accession>